<dbReference type="InterPro" id="IPR024029">
    <property type="entry name" value="Pyridox_Oxase_FMN-dep"/>
</dbReference>
<proteinExistence type="predicted"/>
<keyword evidence="3" id="KW-1185">Reference proteome</keyword>
<dbReference type="SUPFAM" id="SSF50475">
    <property type="entry name" value="FMN-binding split barrel"/>
    <property type="match status" value="1"/>
</dbReference>
<protein>
    <submittedName>
        <fullName evidence="2">Pyridoxamine 5'-phosphate oxidase family protein</fullName>
    </submittedName>
</protein>
<dbReference type="AlphaFoldDB" id="A0A6B2JY13"/>
<evidence type="ECO:0000313" key="3">
    <source>
        <dbReference type="Proteomes" id="UP000474757"/>
    </source>
</evidence>
<dbReference type="RefSeq" id="WP_163890398.1">
    <property type="nucleotide sequence ID" value="NZ_JAAFYS010000001.1"/>
</dbReference>
<dbReference type="InterPro" id="IPR011576">
    <property type="entry name" value="Pyridox_Oxase_N"/>
</dbReference>
<dbReference type="NCBIfam" id="TIGR04025">
    <property type="entry name" value="PPOX_FMN_DR2398"/>
    <property type="match status" value="1"/>
</dbReference>
<reference evidence="2 3" key="1">
    <citation type="submission" date="2020-02" db="EMBL/GenBank/DDBJ databases">
        <title>Pseudoroseicyclus tamarix, sp. nov., isolated from offshore sediment of a Tamarix chinensis forest.</title>
        <authorList>
            <person name="Gai Y."/>
        </authorList>
    </citation>
    <scope>NUCLEOTIDE SEQUENCE [LARGE SCALE GENOMIC DNA]</scope>
    <source>
        <strain evidence="2 3">CLL3-39</strain>
    </source>
</reference>
<dbReference type="Proteomes" id="UP000474757">
    <property type="component" value="Unassembled WGS sequence"/>
</dbReference>
<gene>
    <name evidence="2" type="ORF">GZA08_04570</name>
</gene>
<evidence type="ECO:0000313" key="2">
    <source>
        <dbReference type="EMBL" id="NDV00242.1"/>
    </source>
</evidence>
<dbReference type="Gene3D" id="2.30.110.10">
    <property type="entry name" value="Electron Transport, Fmn-binding Protein, Chain A"/>
    <property type="match status" value="1"/>
</dbReference>
<dbReference type="PANTHER" id="PTHR42815">
    <property type="entry name" value="FAD-BINDING, PUTATIVE (AFU_ORTHOLOGUE AFUA_6G07600)-RELATED"/>
    <property type="match status" value="1"/>
</dbReference>
<name>A0A6B2JY13_9RHOB</name>
<dbReference type="PANTHER" id="PTHR42815:SF2">
    <property type="entry name" value="FAD-BINDING, PUTATIVE (AFU_ORTHOLOGUE AFUA_6G07600)-RELATED"/>
    <property type="match status" value="1"/>
</dbReference>
<feature type="domain" description="Pyridoxamine 5'-phosphate oxidase N-terminal" evidence="1">
    <location>
        <begin position="29"/>
        <end position="150"/>
    </location>
</feature>
<evidence type="ECO:0000259" key="1">
    <source>
        <dbReference type="Pfam" id="PF01243"/>
    </source>
</evidence>
<dbReference type="InterPro" id="IPR012349">
    <property type="entry name" value="Split_barrel_FMN-bd"/>
</dbReference>
<dbReference type="Pfam" id="PF01243">
    <property type="entry name" value="PNPOx_N"/>
    <property type="match status" value="1"/>
</dbReference>
<sequence length="204" mass="22741">MEFIESREALRAHYRPVHENAAKKVLPKLDPHARNFLSRSPFLMMGTQDAAGRADVSPKGDKPGFVAPLDDVTLAIPDRPGNNRLDSWENLVDNPSIGLIFVIPGMAETLRINGEAKLTVDEELCARLGVDGRPAQAVCVVKIRELYMHCAKAFMRSELWKPETWPDRKELPSLGQIMRDQLALAESSDEIDAGLADSYSKSMW</sequence>
<accession>A0A6B2JY13</accession>
<comment type="caution">
    <text evidence="2">The sequence shown here is derived from an EMBL/GenBank/DDBJ whole genome shotgun (WGS) entry which is preliminary data.</text>
</comment>
<organism evidence="2 3">
    <name type="scientific">Pseudoroseicyclus tamaricis</name>
    <dbReference type="NCBI Taxonomy" id="2705421"/>
    <lineage>
        <taxon>Bacteria</taxon>
        <taxon>Pseudomonadati</taxon>
        <taxon>Pseudomonadota</taxon>
        <taxon>Alphaproteobacteria</taxon>
        <taxon>Rhodobacterales</taxon>
        <taxon>Paracoccaceae</taxon>
        <taxon>Pseudoroseicyclus</taxon>
    </lineage>
</organism>
<dbReference type="EMBL" id="JAAGAB010000001">
    <property type="protein sequence ID" value="NDV00242.1"/>
    <property type="molecule type" value="Genomic_DNA"/>
</dbReference>